<dbReference type="PANTHER" id="PTHR30005:SF14">
    <property type="entry name" value="EXOPOLYPHOSPHATASE"/>
    <property type="match status" value="1"/>
</dbReference>
<feature type="domain" description="Ppx/GppA phosphatase N-terminal" evidence="2">
    <location>
        <begin position="13"/>
        <end position="280"/>
    </location>
</feature>
<dbReference type="Gene3D" id="3.30.420.40">
    <property type="match status" value="1"/>
</dbReference>
<dbReference type="KEGG" id="htl:HPTL_1111"/>
<accession>A0A2Z6DYN4</accession>
<dbReference type="InterPro" id="IPR003695">
    <property type="entry name" value="Ppx_GppA_N"/>
</dbReference>
<dbReference type="PANTHER" id="PTHR30005">
    <property type="entry name" value="EXOPOLYPHOSPHATASE"/>
    <property type="match status" value="1"/>
</dbReference>
<dbReference type="InterPro" id="IPR050273">
    <property type="entry name" value="GppA/Ppx_hydrolase"/>
</dbReference>
<evidence type="ECO:0000313" key="4">
    <source>
        <dbReference type="EMBL" id="BBD77375.1"/>
    </source>
</evidence>
<dbReference type="Gene3D" id="1.10.3210.10">
    <property type="entry name" value="Hypothetical protein af1432"/>
    <property type="match status" value="1"/>
</dbReference>
<evidence type="ECO:0000259" key="3">
    <source>
        <dbReference type="Pfam" id="PF21447"/>
    </source>
</evidence>
<name>A0A2Z6DYN4_HYDTE</name>
<protein>
    <submittedName>
        <fullName evidence="4">Exopolyphosphatase</fullName>
    </submittedName>
</protein>
<dbReference type="EMBL" id="AP018558">
    <property type="protein sequence ID" value="BBD77375.1"/>
    <property type="molecule type" value="Genomic_DNA"/>
</dbReference>
<gene>
    <name evidence="4" type="ORF">HPTL_1111</name>
</gene>
<keyword evidence="1" id="KW-0378">Hydrolase</keyword>
<dbReference type="RefSeq" id="WP_197713608.1">
    <property type="nucleotide sequence ID" value="NZ_AP018558.1"/>
</dbReference>
<keyword evidence="5" id="KW-1185">Reference proteome</keyword>
<dbReference type="InterPro" id="IPR030673">
    <property type="entry name" value="PyroPPase_GppA_Ppx"/>
</dbReference>
<dbReference type="FunFam" id="3.30.420.150:FF:000001">
    <property type="entry name" value="Guanosine-5'-triphosphate,3'-diphosphate pyrophosphatase"/>
    <property type="match status" value="1"/>
</dbReference>
<sequence>MDGELVFPRDEYKVPVRLAAGLTAEKWLTPEAMSRGWQALAQFSERLADFPPDALRAVATNTLRVAKNAAHFIAEGQELLGFPIEVISGREEARLIYLGVAHSIANPHRQNLIFDIGGGSTEFIIGRGFAPEWLESLYMGCVSFTTRFFPDGEVTPRRFAQATTAARMELEAIAQTYRTIGWEQVFVSSGSARAIRDVAVAMELTDEAITLPVLQEIERVILDAKAVERIARLPGMRSERADLFAAGLAIMKAAFEALAIAEARYANGAMRLGVLYDLLGRTHHHDIREASVERLMERCQVDRPHALRVEAEALRLAGQLQPAWQDPYHPMRQFLSWAARLHEVGLFVAHSGYHKHGAYLLANADLPGFSQSDQARLARWVLAHRGELARLKELAEYDPEWDAILALRLAVILARARNQKPLPQLEVARAGKGYRIGLPVDFARNHPLTHALLLAEREQWEKVNKPLTFVGQENEEAP</sequence>
<dbReference type="Proteomes" id="UP000262004">
    <property type="component" value="Chromosome"/>
</dbReference>
<dbReference type="SUPFAM" id="SSF109604">
    <property type="entry name" value="HD-domain/PDEase-like"/>
    <property type="match status" value="1"/>
</dbReference>
<evidence type="ECO:0000313" key="5">
    <source>
        <dbReference type="Proteomes" id="UP000262004"/>
    </source>
</evidence>
<dbReference type="AlphaFoldDB" id="A0A2Z6DYN4"/>
<dbReference type="GO" id="GO:0006798">
    <property type="term" value="P:polyphosphate catabolic process"/>
    <property type="evidence" value="ECO:0007669"/>
    <property type="project" value="TreeGrafter"/>
</dbReference>
<evidence type="ECO:0000256" key="1">
    <source>
        <dbReference type="ARBA" id="ARBA00022801"/>
    </source>
</evidence>
<reference evidence="4 5" key="1">
    <citation type="submission" date="2018-04" db="EMBL/GenBank/DDBJ databases">
        <title>Complete genome sequence of Hydrogenophilus thermoluteolus TH-1.</title>
        <authorList>
            <person name="Arai H."/>
        </authorList>
    </citation>
    <scope>NUCLEOTIDE SEQUENCE [LARGE SCALE GENOMIC DNA]</scope>
    <source>
        <strain evidence="4 5">TH-1</strain>
    </source>
</reference>
<dbReference type="Gene3D" id="3.30.420.150">
    <property type="entry name" value="Exopolyphosphatase. Domain 2"/>
    <property type="match status" value="1"/>
</dbReference>
<dbReference type="InterPro" id="IPR043129">
    <property type="entry name" value="ATPase_NBD"/>
</dbReference>
<dbReference type="Pfam" id="PF02541">
    <property type="entry name" value="Ppx-GppA"/>
    <property type="match status" value="1"/>
</dbReference>
<dbReference type="Pfam" id="PF21447">
    <property type="entry name" value="Ppx-GppA_III"/>
    <property type="match status" value="1"/>
</dbReference>
<dbReference type="PIRSF" id="PIRSF001267">
    <property type="entry name" value="Pyrophosphatase_GppA_Ppx"/>
    <property type="match status" value="1"/>
</dbReference>
<dbReference type="CDD" id="cd24053">
    <property type="entry name" value="ASKHA_NBD_EcPPX-GppA-like"/>
    <property type="match status" value="1"/>
</dbReference>
<evidence type="ECO:0000259" key="2">
    <source>
        <dbReference type="Pfam" id="PF02541"/>
    </source>
</evidence>
<organism evidence="4 5">
    <name type="scientific">Hydrogenophilus thermoluteolus</name>
    <name type="common">Pseudomonas hydrogenothermophila</name>
    <dbReference type="NCBI Taxonomy" id="297"/>
    <lineage>
        <taxon>Bacteria</taxon>
        <taxon>Pseudomonadati</taxon>
        <taxon>Pseudomonadota</taxon>
        <taxon>Hydrogenophilia</taxon>
        <taxon>Hydrogenophilales</taxon>
        <taxon>Hydrogenophilaceae</taxon>
        <taxon>Hydrogenophilus</taxon>
    </lineage>
</organism>
<proteinExistence type="predicted"/>
<dbReference type="InterPro" id="IPR048950">
    <property type="entry name" value="Ppx_GppA_C"/>
</dbReference>
<dbReference type="SUPFAM" id="SSF53067">
    <property type="entry name" value="Actin-like ATPase domain"/>
    <property type="match status" value="2"/>
</dbReference>
<dbReference type="GO" id="GO:0004309">
    <property type="term" value="F:exopolyphosphatase activity"/>
    <property type="evidence" value="ECO:0007669"/>
    <property type="project" value="TreeGrafter"/>
</dbReference>
<feature type="domain" description="Ppx/GppA phosphatase C-terminal" evidence="3">
    <location>
        <begin position="287"/>
        <end position="456"/>
    </location>
</feature>